<keyword evidence="1" id="KW-0479">Metal-binding</keyword>
<feature type="compositionally biased region" description="Basic residues" evidence="5">
    <location>
        <begin position="85"/>
        <end position="94"/>
    </location>
</feature>
<keyword evidence="3" id="KW-0862">Zinc</keyword>
<feature type="compositionally biased region" description="Acidic residues" evidence="5">
    <location>
        <begin position="304"/>
        <end position="314"/>
    </location>
</feature>
<dbReference type="InterPro" id="IPR002857">
    <property type="entry name" value="Znf_CXXC"/>
</dbReference>
<evidence type="ECO:0000256" key="5">
    <source>
        <dbReference type="SAM" id="MobiDB-lite"/>
    </source>
</evidence>
<feature type="region of interest" description="Disordered" evidence="5">
    <location>
        <begin position="284"/>
        <end position="318"/>
    </location>
</feature>
<evidence type="ECO:0000256" key="2">
    <source>
        <dbReference type="ARBA" id="ARBA00022771"/>
    </source>
</evidence>
<evidence type="ECO:0000313" key="8">
    <source>
        <dbReference type="Proteomes" id="UP001476798"/>
    </source>
</evidence>
<feature type="compositionally biased region" description="Polar residues" evidence="5">
    <location>
        <begin position="1"/>
        <end position="15"/>
    </location>
</feature>
<evidence type="ECO:0000256" key="1">
    <source>
        <dbReference type="ARBA" id="ARBA00022723"/>
    </source>
</evidence>
<evidence type="ECO:0000313" key="7">
    <source>
        <dbReference type="EMBL" id="MEQ2169460.1"/>
    </source>
</evidence>
<comment type="caution">
    <text evidence="7">The sequence shown here is derived from an EMBL/GenBank/DDBJ whole genome shotgun (WGS) entry which is preliminary data.</text>
</comment>
<dbReference type="Proteomes" id="UP001476798">
    <property type="component" value="Unassembled WGS sequence"/>
</dbReference>
<feature type="region of interest" description="Disordered" evidence="5">
    <location>
        <begin position="1"/>
        <end position="48"/>
    </location>
</feature>
<protein>
    <recommendedName>
        <fullName evidence="6">CXXC-type domain-containing protein</fullName>
    </recommendedName>
</protein>
<accession>A0ABV0NDH2</accession>
<dbReference type="Pfam" id="PF02008">
    <property type="entry name" value="zf-CXXC"/>
    <property type="match status" value="1"/>
</dbReference>
<keyword evidence="2 4" id="KW-0863">Zinc-finger</keyword>
<dbReference type="PROSITE" id="PS51058">
    <property type="entry name" value="ZF_CXXC"/>
    <property type="match status" value="1"/>
</dbReference>
<proteinExistence type="predicted"/>
<evidence type="ECO:0000259" key="6">
    <source>
        <dbReference type="PROSITE" id="PS51058"/>
    </source>
</evidence>
<sequence length="339" mass="38522">GENTIESLKTKTTSAEPRAPSDGPIEATEVSSGPPGNTPVVTKDEGKAAVRSRVELATVLQGTDLTSFEYKTGKFHDGDIPPPRGRGRMKKRYRERSSSESSWMERGDGAETPESHHRLTPNITPKIVQSNQKRRIRNRREHSVSSYLYPLTFVSVKIFCDPLLFLQTEGKALPVNKQQRHSDLFGCRIAYIQSAYCILGLVMSSQQCKTEMIQDSCLKKTTFVFSFMGRQWIPCGQCVGCHNTIDCGQCANCKHGLKDPETRKRLCRKRRCICPIRKVRPRPHYTYSRKPNSKRNPEQQADMDFTDDDDDDDSNSQPVSLKRFWSETLLLLSNWISSR</sequence>
<feature type="non-terminal residue" evidence="7">
    <location>
        <position position="1"/>
    </location>
</feature>
<feature type="region of interest" description="Disordered" evidence="5">
    <location>
        <begin position="74"/>
        <end position="119"/>
    </location>
</feature>
<feature type="domain" description="CXXC-type" evidence="6">
    <location>
        <begin position="226"/>
        <end position="273"/>
    </location>
</feature>
<gene>
    <name evidence="7" type="ORF">GOODEAATRI_025451</name>
</gene>
<name>A0ABV0NDH2_9TELE</name>
<organism evidence="7 8">
    <name type="scientific">Goodea atripinnis</name>
    <dbReference type="NCBI Taxonomy" id="208336"/>
    <lineage>
        <taxon>Eukaryota</taxon>
        <taxon>Metazoa</taxon>
        <taxon>Chordata</taxon>
        <taxon>Craniata</taxon>
        <taxon>Vertebrata</taxon>
        <taxon>Euteleostomi</taxon>
        <taxon>Actinopterygii</taxon>
        <taxon>Neopterygii</taxon>
        <taxon>Teleostei</taxon>
        <taxon>Neoteleostei</taxon>
        <taxon>Acanthomorphata</taxon>
        <taxon>Ovalentaria</taxon>
        <taxon>Atherinomorphae</taxon>
        <taxon>Cyprinodontiformes</taxon>
        <taxon>Goodeidae</taxon>
        <taxon>Goodea</taxon>
    </lineage>
</organism>
<evidence type="ECO:0000256" key="3">
    <source>
        <dbReference type="ARBA" id="ARBA00022833"/>
    </source>
</evidence>
<reference evidence="7 8" key="1">
    <citation type="submission" date="2021-06" db="EMBL/GenBank/DDBJ databases">
        <authorList>
            <person name="Palmer J.M."/>
        </authorList>
    </citation>
    <scope>NUCLEOTIDE SEQUENCE [LARGE SCALE GENOMIC DNA]</scope>
    <source>
        <strain evidence="7 8">GA_2019</strain>
        <tissue evidence="7">Muscle</tissue>
    </source>
</reference>
<feature type="compositionally biased region" description="Basic and acidic residues" evidence="5">
    <location>
        <begin position="95"/>
        <end position="117"/>
    </location>
</feature>
<evidence type="ECO:0000256" key="4">
    <source>
        <dbReference type="PROSITE-ProRule" id="PRU00509"/>
    </source>
</evidence>
<dbReference type="EMBL" id="JAHRIO010032979">
    <property type="protein sequence ID" value="MEQ2169460.1"/>
    <property type="molecule type" value="Genomic_DNA"/>
</dbReference>
<keyword evidence="8" id="KW-1185">Reference proteome</keyword>